<dbReference type="PANTHER" id="PTHR36852">
    <property type="entry name" value="PROTEIN GVPL 2"/>
    <property type="match status" value="1"/>
</dbReference>
<sequence>MTNETGTYLYAVAADLGIPVPTGLTGVNGGAVRGIAQGGLIAYVSTVPMDKFGEGPLRTSLENLDWLGRTARAHHHVVDAVAETGPAAPVRLVTVYSGDEQVKDLLDRRGEEFLDVLTRVAGRREWGVKAYAEARKPVEEPAGARHGGESPGTAYLKRRQASLQGQEQDRRRAAAVAEEIHDALTAFAVAGRRHRTQDPQLSGRRETMLLNGAYLVDEERGEEFARVVDGLRGPGVELELTGPWVPYSFTMLEDPAGGEGTADERL</sequence>
<dbReference type="Pfam" id="PF06386">
    <property type="entry name" value="GvpL_GvpF"/>
    <property type="match status" value="1"/>
</dbReference>
<dbReference type="GO" id="GO:0031411">
    <property type="term" value="C:gas vesicle"/>
    <property type="evidence" value="ECO:0007669"/>
    <property type="project" value="UniProtKB-SubCell"/>
</dbReference>
<evidence type="ECO:0000313" key="5">
    <source>
        <dbReference type="Proteomes" id="UP000606172"/>
    </source>
</evidence>
<evidence type="ECO:0000256" key="2">
    <source>
        <dbReference type="ARBA" id="ARBA00035108"/>
    </source>
</evidence>
<dbReference type="Proteomes" id="UP000606172">
    <property type="component" value="Unassembled WGS sequence"/>
</dbReference>
<keyword evidence="5" id="KW-1185">Reference proteome</keyword>
<evidence type="ECO:0000313" key="4">
    <source>
        <dbReference type="EMBL" id="GII92870.1"/>
    </source>
</evidence>
<reference evidence="4" key="1">
    <citation type="submission" date="2021-01" db="EMBL/GenBank/DDBJ databases">
        <title>Whole genome shotgun sequence of Sinosporangium siamense NBRC 109515.</title>
        <authorList>
            <person name="Komaki H."/>
            <person name="Tamura T."/>
        </authorList>
    </citation>
    <scope>NUCLEOTIDE SEQUENCE</scope>
    <source>
        <strain evidence="4">NBRC 109515</strain>
    </source>
</reference>
<comment type="subcellular location">
    <subcellularLocation>
        <location evidence="2">Gas vesicle</location>
    </subcellularLocation>
</comment>
<dbReference type="InterPro" id="IPR009430">
    <property type="entry name" value="GvpL/GvpF"/>
</dbReference>
<evidence type="ECO:0000256" key="3">
    <source>
        <dbReference type="ARBA" id="ARBA00035643"/>
    </source>
</evidence>
<evidence type="ECO:0000256" key="1">
    <source>
        <dbReference type="ARBA" id="ARBA00022987"/>
    </source>
</evidence>
<dbReference type="RefSeq" id="WP_204026003.1">
    <property type="nucleotide sequence ID" value="NZ_BOOW01000019.1"/>
</dbReference>
<keyword evidence="1" id="KW-0304">Gas vesicle</keyword>
<organism evidence="4 5">
    <name type="scientific">Sinosporangium siamense</name>
    <dbReference type="NCBI Taxonomy" id="1367973"/>
    <lineage>
        <taxon>Bacteria</taxon>
        <taxon>Bacillati</taxon>
        <taxon>Actinomycetota</taxon>
        <taxon>Actinomycetes</taxon>
        <taxon>Streptosporangiales</taxon>
        <taxon>Streptosporangiaceae</taxon>
        <taxon>Sinosporangium</taxon>
    </lineage>
</organism>
<dbReference type="PANTHER" id="PTHR36852:SF1">
    <property type="entry name" value="PROTEIN GVPL 2"/>
    <property type="match status" value="1"/>
</dbReference>
<protein>
    <submittedName>
        <fullName evidence="4">Gas vesicle protein</fullName>
    </submittedName>
</protein>
<dbReference type="GO" id="GO:0031412">
    <property type="term" value="P:gas vesicle organization"/>
    <property type="evidence" value="ECO:0007669"/>
    <property type="project" value="InterPro"/>
</dbReference>
<name>A0A919RHF8_9ACTN</name>
<gene>
    <name evidence="4" type="ORF">Ssi02_31010</name>
</gene>
<dbReference type="EMBL" id="BOOW01000019">
    <property type="protein sequence ID" value="GII92870.1"/>
    <property type="molecule type" value="Genomic_DNA"/>
</dbReference>
<comment type="caution">
    <text evidence="4">The sequence shown here is derived from an EMBL/GenBank/DDBJ whole genome shotgun (WGS) entry which is preliminary data.</text>
</comment>
<accession>A0A919RHF8</accession>
<comment type="similarity">
    <text evidence="3">Belongs to the gas vesicle GvpF/GvpL family.</text>
</comment>
<proteinExistence type="inferred from homology"/>
<dbReference type="AlphaFoldDB" id="A0A919RHF8"/>